<dbReference type="Gene3D" id="3.30.300.30">
    <property type="match status" value="1"/>
</dbReference>
<sequence>MVDMAELLLAEPESAASHPYSLIDAIRHWARKRPHDFACTFVDYGRHRDGLAHTWTYAELDAHARAIAQRVRETADPGDRVLLALPQGLSYIAAFVGCLYAGVISVPLYAPHLLVSSGRLVSVAHDCAPAVTLTDTASVANLGELVEERRADLGRIIACDTIEPGPDFTPDRPDANTVAYLQYTSGSTRRPAGVMVTHGNLWSQAEQVSAFSGLAPGEALAAWTPFFHDMGLLLAVVHALRCGAHGVYLAPHAFVQRPRRWVQLLSDYRAVATATPNFGLDRAVQAFSVQQHTEFDLSALRLVLVGAEPIRPESVTAFTETYREHGLDPRAFSGGWGLAEAGCLVTGVPLSEHTPIRWFDRTELGAGRVRETEPHASGATAQVGCGVPWQQDVIVVDPDTCAPLPEGQVGELWVHGPNVCAGYYRRPAESAEVFDARPVPPPELVHDDPTYPARGWLRTGDLGFVHRGSVYVTSRLKDVVIVNGANHSPFDLEATVAEALPQLRPWHVAAFQVDEPGTGGLVIVGEIEAGRIKALDAEAAITRVRQAIGRDHSIDVFDVVLTRPGKIPKTSSGKIQRRACRDRYLTGFDTVVAAFRDTAG</sequence>
<evidence type="ECO:0000256" key="4">
    <source>
        <dbReference type="ARBA" id="ARBA00023098"/>
    </source>
</evidence>
<evidence type="ECO:0000256" key="3">
    <source>
        <dbReference type="ARBA" id="ARBA00022832"/>
    </source>
</evidence>
<gene>
    <name evidence="7" type="ORF">GCM10022402_27910</name>
</gene>
<dbReference type="InterPro" id="IPR025110">
    <property type="entry name" value="AMP-bd_C"/>
</dbReference>
<comment type="similarity">
    <text evidence="1">Belongs to the ATP-dependent AMP-binding enzyme family.</text>
</comment>
<feature type="domain" description="AMP-dependent synthetase/ligase" evidence="5">
    <location>
        <begin position="27"/>
        <end position="424"/>
    </location>
</feature>
<protein>
    <submittedName>
        <fullName evidence="7">Fatty acyl-AMP ligase</fullName>
    </submittedName>
</protein>
<evidence type="ECO:0000256" key="1">
    <source>
        <dbReference type="ARBA" id="ARBA00006432"/>
    </source>
</evidence>
<keyword evidence="8" id="KW-1185">Reference proteome</keyword>
<accession>A0ABP7FS08</accession>
<evidence type="ECO:0000313" key="8">
    <source>
        <dbReference type="Proteomes" id="UP001500908"/>
    </source>
</evidence>
<proteinExistence type="inferred from homology"/>
<dbReference type="CDD" id="cd05931">
    <property type="entry name" value="FAAL"/>
    <property type="match status" value="1"/>
</dbReference>
<evidence type="ECO:0000256" key="2">
    <source>
        <dbReference type="ARBA" id="ARBA00022598"/>
    </source>
</evidence>
<evidence type="ECO:0000259" key="5">
    <source>
        <dbReference type="Pfam" id="PF00501"/>
    </source>
</evidence>
<keyword evidence="4" id="KW-0443">Lipid metabolism</keyword>
<dbReference type="InterPro" id="IPR040097">
    <property type="entry name" value="FAAL/FAAC"/>
</dbReference>
<organism evidence="7 8">
    <name type="scientific">Salinactinospora qingdaonensis</name>
    <dbReference type="NCBI Taxonomy" id="702744"/>
    <lineage>
        <taxon>Bacteria</taxon>
        <taxon>Bacillati</taxon>
        <taxon>Actinomycetota</taxon>
        <taxon>Actinomycetes</taxon>
        <taxon>Streptosporangiales</taxon>
        <taxon>Nocardiopsidaceae</taxon>
        <taxon>Salinactinospora</taxon>
    </lineage>
</organism>
<dbReference type="SUPFAM" id="SSF56801">
    <property type="entry name" value="Acetyl-CoA synthetase-like"/>
    <property type="match status" value="1"/>
</dbReference>
<keyword evidence="3" id="KW-0276">Fatty acid metabolism</keyword>
<dbReference type="InterPro" id="IPR045851">
    <property type="entry name" value="AMP-bd_C_sf"/>
</dbReference>
<dbReference type="Proteomes" id="UP001500908">
    <property type="component" value="Unassembled WGS sequence"/>
</dbReference>
<dbReference type="EMBL" id="BAABDD010000011">
    <property type="protein sequence ID" value="GAA3746814.1"/>
    <property type="molecule type" value="Genomic_DNA"/>
</dbReference>
<evidence type="ECO:0000259" key="6">
    <source>
        <dbReference type="Pfam" id="PF23024"/>
    </source>
</evidence>
<dbReference type="InterPro" id="IPR000873">
    <property type="entry name" value="AMP-dep_synth/lig_dom"/>
</dbReference>
<reference evidence="8" key="1">
    <citation type="journal article" date="2019" name="Int. J. Syst. Evol. Microbiol.">
        <title>The Global Catalogue of Microorganisms (GCM) 10K type strain sequencing project: providing services to taxonomists for standard genome sequencing and annotation.</title>
        <authorList>
            <consortium name="The Broad Institute Genomics Platform"/>
            <consortium name="The Broad Institute Genome Sequencing Center for Infectious Disease"/>
            <person name="Wu L."/>
            <person name="Ma J."/>
        </authorList>
    </citation>
    <scope>NUCLEOTIDE SEQUENCE [LARGE SCALE GENOMIC DNA]</scope>
    <source>
        <strain evidence="8">JCM 17137</strain>
    </source>
</reference>
<dbReference type="InterPro" id="IPR042099">
    <property type="entry name" value="ANL_N_sf"/>
</dbReference>
<evidence type="ECO:0000313" key="7">
    <source>
        <dbReference type="EMBL" id="GAA3746814.1"/>
    </source>
</evidence>
<dbReference type="PANTHER" id="PTHR22754:SF32">
    <property type="entry name" value="DISCO-INTERACTING PROTEIN 2"/>
    <property type="match status" value="1"/>
</dbReference>
<feature type="domain" description="AMP-binding enzyme C-terminal" evidence="6">
    <location>
        <begin position="478"/>
        <end position="586"/>
    </location>
</feature>
<dbReference type="PANTHER" id="PTHR22754">
    <property type="entry name" value="DISCO-INTERACTING PROTEIN 2 DIP2 -RELATED"/>
    <property type="match status" value="1"/>
</dbReference>
<name>A0ABP7FS08_9ACTN</name>
<dbReference type="GO" id="GO:0016874">
    <property type="term" value="F:ligase activity"/>
    <property type="evidence" value="ECO:0007669"/>
    <property type="project" value="UniProtKB-KW"/>
</dbReference>
<dbReference type="Gene3D" id="3.40.50.12780">
    <property type="entry name" value="N-terminal domain of ligase-like"/>
    <property type="match status" value="1"/>
</dbReference>
<comment type="caution">
    <text evidence="7">The sequence shown here is derived from an EMBL/GenBank/DDBJ whole genome shotgun (WGS) entry which is preliminary data.</text>
</comment>
<dbReference type="Pfam" id="PF00501">
    <property type="entry name" value="AMP-binding"/>
    <property type="match status" value="1"/>
</dbReference>
<dbReference type="Pfam" id="PF23024">
    <property type="entry name" value="AMP-dom_DIP2-like"/>
    <property type="match status" value="1"/>
</dbReference>
<keyword evidence="2 7" id="KW-0436">Ligase</keyword>